<dbReference type="RefSeq" id="WP_140884674.1">
    <property type="nucleotide sequence ID" value="NZ_RCZP01000015.1"/>
</dbReference>
<dbReference type="OrthoDB" id="9792518at2"/>
<keyword evidence="2" id="KW-1185">Reference proteome</keyword>
<protein>
    <recommendedName>
        <fullName evidence="3">YunG</fullName>
    </recommendedName>
</protein>
<gene>
    <name evidence="1" type="ORF">EAH89_15820</name>
</gene>
<reference evidence="1 2" key="1">
    <citation type="journal article" date="2019" name="Environ. Microbiol.">
        <title>Species interactions and distinct microbial communities in high Arctic permafrost affected cryosols are associated with the CH4 and CO2 gas fluxes.</title>
        <authorList>
            <person name="Altshuler I."/>
            <person name="Hamel J."/>
            <person name="Turney S."/>
            <person name="Magnuson E."/>
            <person name="Levesque R."/>
            <person name="Greer C."/>
            <person name="Whyte L.G."/>
        </authorList>
    </citation>
    <scope>NUCLEOTIDE SEQUENCE [LARGE SCALE GENOMIC DNA]</scope>
    <source>
        <strain evidence="1 2">S9.3B</strain>
    </source>
</reference>
<organism evidence="1 2">
    <name type="scientific">Muricoccus nepalensis</name>
    <dbReference type="NCBI Taxonomy" id="1854500"/>
    <lineage>
        <taxon>Bacteria</taxon>
        <taxon>Pseudomonadati</taxon>
        <taxon>Pseudomonadota</taxon>
        <taxon>Alphaproteobacteria</taxon>
        <taxon>Acetobacterales</taxon>
        <taxon>Roseomonadaceae</taxon>
        <taxon>Muricoccus</taxon>
    </lineage>
</organism>
<dbReference type="EMBL" id="RCZP01000015">
    <property type="protein sequence ID" value="TPG53669.1"/>
    <property type="molecule type" value="Genomic_DNA"/>
</dbReference>
<dbReference type="AlphaFoldDB" id="A0A502FW57"/>
<accession>A0A502FW57</accession>
<dbReference type="InterPro" id="IPR056238">
    <property type="entry name" value="YunG-like"/>
</dbReference>
<comment type="caution">
    <text evidence="1">The sequence shown here is derived from an EMBL/GenBank/DDBJ whole genome shotgun (WGS) entry which is preliminary data.</text>
</comment>
<name>A0A502FW57_9PROT</name>
<dbReference type="Proteomes" id="UP000317078">
    <property type="component" value="Unassembled WGS sequence"/>
</dbReference>
<proteinExistence type="predicted"/>
<sequence length="112" mass="12323">MRLNPADFGRLIGQCWSLDTASTYSLANPASGQCSVTALVAQDHLGGELAKTRVGDAWHFYNLINGERFDFTASQFNQPISYDDTLTGRDDALTDTTPGQYEALAEALYRVR</sequence>
<evidence type="ECO:0008006" key="3">
    <source>
        <dbReference type="Google" id="ProtNLM"/>
    </source>
</evidence>
<evidence type="ECO:0000313" key="1">
    <source>
        <dbReference type="EMBL" id="TPG53669.1"/>
    </source>
</evidence>
<evidence type="ECO:0000313" key="2">
    <source>
        <dbReference type="Proteomes" id="UP000317078"/>
    </source>
</evidence>
<dbReference type="Pfam" id="PF24585">
    <property type="entry name" value="YunG"/>
    <property type="match status" value="1"/>
</dbReference>